<evidence type="ECO:0000259" key="6">
    <source>
        <dbReference type="PROSITE" id="PS50109"/>
    </source>
</evidence>
<evidence type="ECO:0000256" key="1">
    <source>
        <dbReference type="ARBA" id="ARBA00022553"/>
    </source>
</evidence>
<dbReference type="SMART" id="SM00387">
    <property type="entry name" value="HATPase_c"/>
    <property type="match status" value="1"/>
</dbReference>
<evidence type="ECO:0000256" key="4">
    <source>
        <dbReference type="PROSITE-ProRule" id="PRU00169"/>
    </source>
</evidence>
<dbReference type="GO" id="GO:0000155">
    <property type="term" value="F:phosphorelay sensor kinase activity"/>
    <property type="evidence" value="ECO:0007669"/>
    <property type="project" value="InterPro"/>
</dbReference>
<keyword evidence="3" id="KW-0418">Kinase</keyword>
<keyword evidence="1 4" id="KW-0597">Phosphoprotein</keyword>
<evidence type="ECO:0000256" key="3">
    <source>
        <dbReference type="ARBA" id="ARBA00022777"/>
    </source>
</evidence>
<keyword evidence="2" id="KW-0808">Transferase</keyword>
<dbReference type="SUPFAM" id="SSF55874">
    <property type="entry name" value="ATPase domain of HSP90 chaperone/DNA topoisomerase II/histidine kinase"/>
    <property type="match status" value="1"/>
</dbReference>
<dbReference type="InterPro" id="IPR003661">
    <property type="entry name" value="HisK_dim/P_dom"/>
</dbReference>
<dbReference type="GeneID" id="25369572"/>
<dbReference type="PROSITE" id="PS50109">
    <property type="entry name" value="HIS_KIN"/>
    <property type="match status" value="1"/>
</dbReference>
<dbReference type="InterPro" id="IPR050956">
    <property type="entry name" value="2C_system_His_kinase"/>
</dbReference>
<dbReference type="Gene3D" id="3.30.450.40">
    <property type="match status" value="1"/>
</dbReference>
<dbReference type="SUPFAM" id="SSF52172">
    <property type="entry name" value="CheY-like"/>
    <property type="match status" value="1"/>
</dbReference>
<feature type="compositionally biased region" description="Polar residues" evidence="5">
    <location>
        <begin position="964"/>
        <end position="976"/>
    </location>
</feature>
<dbReference type="STRING" id="1043005.A0A074YDQ6"/>
<feature type="region of interest" description="Disordered" evidence="5">
    <location>
        <begin position="1"/>
        <end position="22"/>
    </location>
</feature>
<dbReference type="Pfam" id="PF00512">
    <property type="entry name" value="HisKA"/>
    <property type="match status" value="1"/>
</dbReference>
<feature type="region of interest" description="Disordered" evidence="5">
    <location>
        <begin position="230"/>
        <end position="277"/>
    </location>
</feature>
<dbReference type="EMBL" id="KL584763">
    <property type="protein sequence ID" value="KEQ94159.1"/>
    <property type="molecule type" value="Genomic_DNA"/>
</dbReference>
<dbReference type="SMART" id="SM00388">
    <property type="entry name" value="HisKA"/>
    <property type="match status" value="1"/>
</dbReference>
<feature type="compositionally biased region" description="Polar residues" evidence="5">
    <location>
        <begin position="248"/>
        <end position="263"/>
    </location>
</feature>
<feature type="domain" description="Histidine kinase" evidence="6">
    <location>
        <begin position="515"/>
        <end position="789"/>
    </location>
</feature>
<dbReference type="SUPFAM" id="SSF55781">
    <property type="entry name" value="GAF domain-like"/>
    <property type="match status" value="1"/>
</dbReference>
<dbReference type="Pfam" id="PF00072">
    <property type="entry name" value="Response_reg"/>
    <property type="match status" value="1"/>
</dbReference>
<accession>A0A074YDQ6</accession>
<protein>
    <recommendedName>
        <fullName evidence="10">Histidine kinase</fullName>
    </recommendedName>
</protein>
<feature type="region of interest" description="Disordered" evidence="5">
    <location>
        <begin position="313"/>
        <end position="351"/>
    </location>
</feature>
<proteinExistence type="predicted"/>
<feature type="domain" description="Response regulatory" evidence="7">
    <location>
        <begin position="1072"/>
        <end position="1206"/>
    </location>
</feature>
<feature type="modified residue" description="4-aspartylphosphate" evidence="4">
    <location>
        <position position="1127"/>
    </location>
</feature>
<dbReference type="InterPro" id="IPR036097">
    <property type="entry name" value="HisK_dim/P_sf"/>
</dbReference>
<dbReference type="CDD" id="cd17546">
    <property type="entry name" value="REC_hyHK_CKI1_RcsC-like"/>
    <property type="match status" value="1"/>
</dbReference>
<dbReference type="Pfam" id="PF01590">
    <property type="entry name" value="GAF"/>
    <property type="match status" value="1"/>
</dbReference>
<evidence type="ECO:0000256" key="2">
    <source>
        <dbReference type="ARBA" id="ARBA00022679"/>
    </source>
</evidence>
<dbReference type="InterPro" id="IPR001789">
    <property type="entry name" value="Sig_transdc_resp-reg_receiver"/>
</dbReference>
<evidence type="ECO:0000256" key="5">
    <source>
        <dbReference type="SAM" id="MobiDB-lite"/>
    </source>
</evidence>
<dbReference type="PANTHER" id="PTHR43719:SF28">
    <property type="entry name" value="PEROXIDE STRESS-ACTIVATED HISTIDINE KINASE MAK1-RELATED"/>
    <property type="match status" value="1"/>
</dbReference>
<dbReference type="InterPro" id="IPR005467">
    <property type="entry name" value="His_kinase_dom"/>
</dbReference>
<dbReference type="HOGENOM" id="CLU_002763_0_0_1"/>
<name>A0A074YDQ6_AURSE</name>
<evidence type="ECO:0000313" key="9">
    <source>
        <dbReference type="Proteomes" id="UP000030641"/>
    </source>
</evidence>
<evidence type="ECO:0000259" key="7">
    <source>
        <dbReference type="PROSITE" id="PS50110"/>
    </source>
</evidence>
<dbReference type="SUPFAM" id="SSF47384">
    <property type="entry name" value="Homodimeric domain of signal transducing histidine kinase"/>
    <property type="match status" value="1"/>
</dbReference>
<gene>
    <name evidence="8" type="ORF">AUEXF2481DRAFT_6213</name>
</gene>
<keyword evidence="9" id="KW-1185">Reference proteome</keyword>
<dbReference type="Gene3D" id="3.40.50.2300">
    <property type="match status" value="1"/>
</dbReference>
<dbReference type="OrthoDB" id="303614at2759"/>
<dbReference type="PROSITE" id="PS50110">
    <property type="entry name" value="RESPONSE_REGULATORY"/>
    <property type="match status" value="1"/>
</dbReference>
<dbReference type="PANTHER" id="PTHR43719">
    <property type="entry name" value="TWO-COMPONENT HISTIDINE KINASE"/>
    <property type="match status" value="1"/>
</dbReference>
<evidence type="ECO:0000313" key="8">
    <source>
        <dbReference type="EMBL" id="KEQ94159.1"/>
    </source>
</evidence>
<evidence type="ECO:0008006" key="10">
    <source>
        <dbReference type="Google" id="ProtNLM"/>
    </source>
</evidence>
<dbReference type="CDD" id="cd00082">
    <property type="entry name" value="HisKA"/>
    <property type="match status" value="1"/>
</dbReference>
<dbReference type="InterPro" id="IPR003018">
    <property type="entry name" value="GAF"/>
</dbReference>
<dbReference type="SMART" id="SM00448">
    <property type="entry name" value="REC"/>
    <property type="match status" value="1"/>
</dbReference>
<reference evidence="8 9" key="1">
    <citation type="journal article" date="2014" name="BMC Genomics">
        <title>Genome sequencing of four Aureobasidium pullulans varieties: biotechnological potential, stress tolerance, and description of new species.</title>
        <authorList>
            <person name="Gostin Ar C."/>
            <person name="Ohm R.A."/>
            <person name="Kogej T."/>
            <person name="Sonjak S."/>
            <person name="Turk M."/>
            <person name="Zajc J."/>
            <person name="Zalar P."/>
            <person name="Grube M."/>
            <person name="Sun H."/>
            <person name="Han J."/>
            <person name="Sharma A."/>
            <person name="Chiniquy J."/>
            <person name="Ngan C.Y."/>
            <person name="Lipzen A."/>
            <person name="Barry K."/>
            <person name="Grigoriev I.V."/>
            <person name="Gunde-Cimerman N."/>
        </authorList>
    </citation>
    <scope>NUCLEOTIDE SEQUENCE [LARGE SCALE GENOMIC DNA]</scope>
    <source>
        <strain evidence="8 9">EXF-2481</strain>
    </source>
</reference>
<sequence length="1231" mass="136614">MSAGKAQSIPATPLGDTGLPSDERRAQELDQYYTPSNKSVLRLTERDSALPAHMQLICWRLGMRRALVSLIDRDTQYYVAESTRTMDLHDPYKFADEDDGPLALNESHPKTGILCAETIRAVVGAAKQPAYFEICDLGADPRFSKLNIVEDLKLAYYCSVPIRTSNQIVIGTVFILDDKVREPISLEHVFFLTSMADNVMVHLENRKQHMDVIRIMKMNKSLASFMDAHQDERAQTPPGEPCIKEPDPTQSTESVSRCSSTGKSSEDELPEGNGGREYNEIFSRASALLRQSLSLQEHGGGVIFLDTAAKQSGRSMAAHRPSRRQSGPKRDSYKLTASNGPPARTPPDEGGNGDECCIHAAILACSVCVASFGKPDDTCPLDETTPTNIPVKALLKFIRRAPAGQIYHFPELRDPRTSDLVNHADSPHQGNVEETDIRKLFSHLPGAYEIIFVPLWNTHLGRWSVCLVYTLSSERNFTFEIDYFFCRAFCNCVKAEIDRCTVVLSDHQKGDFIGSVSHELRSPLHGILASCELIQETEMSSFQTSLIDTTESCAHTRLDTIQMVLDFSKVNAFTKDLSGENLNIRPHVVKGGVEPLLSTFSHVNLAAIAEEVIEGVTTGFLAKSDPSMELGFAGERSKRNAKTFEDLVALPQSPVEVILDVSPPRDWTFVTQPGSYRRTIMNIFGNSLKYTEHGFIKVSLNCEEMSMKESEPAMAMVELKVADSGKGISQAYMDTKMFTSFAQENPLAPGTGLGLSLVRSLVQMMNGEISVQSEVNHGTTVTVRIPMKRSGSGEPRDGFHRPNEDDIQVLRTIQPRPQIVNFQQDVLPDDTPQKREGYEMQKHALAACINGWYKVEDLDDWDMKTKPDIVLVDDVHLLAITEHLQLLEEFDAVVMILCSDRSRTTAISNNVNYPKLHVMPKPFGPFKLAKALKHALDKRGPTENSSSVPALVEEIGPIPELTQLSPTLRRSPSHSQDLSKRMRKPSFGGGFPFPSVTITSAPNSPTLEFQSRTPSIPGITPQIEVSGTHHRRLKTLDVPLSEQQPLKRHDELVSSRSEGHIDRAYFKTIKPRILLVDGNEVNLKLLQTFFVRRDFKDLRLARDGSDAVKVCEDALLHETPFQLIFMDISMPVMDGFEAAKVIRQREIAKAAQRVDQPIETYQSLIIALTGNASAEDQSNAFTHGMDMYMTKPVSLKEVGELMKAWEEKAAVYGADGARSALLESNSAAGEG</sequence>
<organism evidence="8 9">
    <name type="scientific">Aureobasidium subglaciale (strain EXF-2481)</name>
    <name type="common">Aureobasidium pullulans var. subglaciale</name>
    <dbReference type="NCBI Taxonomy" id="1043005"/>
    <lineage>
        <taxon>Eukaryota</taxon>
        <taxon>Fungi</taxon>
        <taxon>Dikarya</taxon>
        <taxon>Ascomycota</taxon>
        <taxon>Pezizomycotina</taxon>
        <taxon>Dothideomycetes</taxon>
        <taxon>Dothideomycetidae</taxon>
        <taxon>Dothideales</taxon>
        <taxon>Saccotheciaceae</taxon>
        <taxon>Aureobasidium</taxon>
    </lineage>
</organism>
<dbReference type="InterPro" id="IPR003594">
    <property type="entry name" value="HATPase_dom"/>
</dbReference>
<dbReference type="InterPro" id="IPR011006">
    <property type="entry name" value="CheY-like_superfamily"/>
</dbReference>
<dbReference type="Proteomes" id="UP000030641">
    <property type="component" value="Unassembled WGS sequence"/>
</dbReference>
<dbReference type="InterPro" id="IPR004358">
    <property type="entry name" value="Sig_transdc_His_kin-like_C"/>
</dbReference>
<dbReference type="AlphaFoldDB" id="A0A074YDQ6"/>
<dbReference type="Pfam" id="PF02518">
    <property type="entry name" value="HATPase_c"/>
    <property type="match status" value="1"/>
</dbReference>
<dbReference type="InParanoid" id="A0A074YDQ6"/>
<dbReference type="Gene3D" id="1.10.287.130">
    <property type="match status" value="1"/>
</dbReference>
<dbReference type="OMA" id="FPNATQV"/>
<dbReference type="PRINTS" id="PR00344">
    <property type="entry name" value="BCTRLSENSOR"/>
</dbReference>
<feature type="region of interest" description="Disordered" evidence="5">
    <location>
        <begin position="964"/>
        <end position="984"/>
    </location>
</feature>
<dbReference type="Gene3D" id="3.30.565.10">
    <property type="entry name" value="Histidine kinase-like ATPase, C-terminal domain"/>
    <property type="match status" value="1"/>
</dbReference>
<dbReference type="InterPro" id="IPR036890">
    <property type="entry name" value="HATPase_C_sf"/>
</dbReference>
<dbReference type="RefSeq" id="XP_013342478.1">
    <property type="nucleotide sequence ID" value="XM_013487024.1"/>
</dbReference>
<dbReference type="InterPro" id="IPR029016">
    <property type="entry name" value="GAF-like_dom_sf"/>
</dbReference>